<accession>A0A512BGD3</accession>
<dbReference type="AlphaFoldDB" id="A0A512BGD3"/>
<dbReference type="RefSeq" id="WP_147205133.1">
    <property type="nucleotide sequence ID" value="NZ_BJYT01000015.1"/>
</dbReference>
<dbReference type="SUPFAM" id="SSF63829">
    <property type="entry name" value="Calcium-dependent phosphotriesterase"/>
    <property type="match status" value="1"/>
</dbReference>
<sequence>MKNIFTFLLVGLSFSAVAQKHKLVKLWETDTIIAVPESVLPVGNMLYVALIDGDPWGVDGKGGIAKIQTNGKVINRYWVHGLNAPKGMAKVGNRLYVADIAEVAVIDIASGKITKRIKVDGAEGLNDVTVSGNGVLYVSDSKKATVWKIENDKPVLYLENMQGVNGLRAVKNDLYIASGKSFVKADMNKKVTPVATLPEGGDGVEPIGNGDFIATAWGGWIYYVSADGKVETMLDTSPQKKNTADIGYDAAKKIIYVPTFFGKTVSAYRLQ</sequence>
<evidence type="ECO:0000256" key="1">
    <source>
        <dbReference type="SAM" id="SignalP"/>
    </source>
</evidence>
<comment type="caution">
    <text evidence="2">The sequence shown here is derived from an EMBL/GenBank/DDBJ whole genome shotgun (WGS) entry which is preliminary data.</text>
</comment>
<keyword evidence="3" id="KW-1185">Reference proteome</keyword>
<reference evidence="2 3" key="1">
    <citation type="submission" date="2019-07" db="EMBL/GenBank/DDBJ databases">
        <title>Whole genome shotgun sequence of Segetibacter aerophilus NBRC 106135.</title>
        <authorList>
            <person name="Hosoyama A."/>
            <person name="Uohara A."/>
            <person name="Ohji S."/>
            <person name="Ichikawa N."/>
        </authorList>
    </citation>
    <scope>NUCLEOTIDE SEQUENCE [LARGE SCALE GENOMIC DNA]</scope>
    <source>
        <strain evidence="2 3">NBRC 106135</strain>
    </source>
</reference>
<organism evidence="2 3">
    <name type="scientific">Segetibacter aerophilus</name>
    <dbReference type="NCBI Taxonomy" id="670293"/>
    <lineage>
        <taxon>Bacteria</taxon>
        <taxon>Pseudomonadati</taxon>
        <taxon>Bacteroidota</taxon>
        <taxon>Chitinophagia</taxon>
        <taxon>Chitinophagales</taxon>
        <taxon>Chitinophagaceae</taxon>
        <taxon>Segetibacter</taxon>
    </lineage>
</organism>
<evidence type="ECO:0000313" key="2">
    <source>
        <dbReference type="EMBL" id="GEO11023.1"/>
    </source>
</evidence>
<dbReference type="EMBL" id="BJYT01000015">
    <property type="protein sequence ID" value="GEO11023.1"/>
    <property type="molecule type" value="Genomic_DNA"/>
</dbReference>
<feature type="signal peptide" evidence="1">
    <location>
        <begin position="1"/>
        <end position="18"/>
    </location>
</feature>
<keyword evidence="1" id="KW-0732">Signal</keyword>
<dbReference type="InterPro" id="IPR015943">
    <property type="entry name" value="WD40/YVTN_repeat-like_dom_sf"/>
</dbReference>
<name>A0A512BGD3_9BACT</name>
<feature type="chain" id="PRO_5021709906" evidence="1">
    <location>
        <begin position="19"/>
        <end position="271"/>
    </location>
</feature>
<protein>
    <submittedName>
        <fullName evidence="2">ATP/GTP-binding protein</fullName>
    </submittedName>
</protein>
<proteinExistence type="predicted"/>
<gene>
    <name evidence="2" type="ORF">SAE01_35190</name>
</gene>
<dbReference type="Gene3D" id="2.130.10.10">
    <property type="entry name" value="YVTN repeat-like/Quinoprotein amine dehydrogenase"/>
    <property type="match status" value="1"/>
</dbReference>
<evidence type="ECO:0000313" key="3">
    <source>
        <dbReference type="Proteomes" id="UP000321513"/>
    </source>
</evidence>
<dbReference type="OrthoDB" id="7675395at2"/>
<dbReference type="Proteomes" id="UP000321513">
    <property type="component" value="Unassembled WGS sequence"/>
</dbReference>